<proteinExistence type="predicted"/>
<evidence type="ECO:0000313" key="6">
    <source>
        <dbReference type="EMBL" id="CAH1158483.1"/>
    </source>
</evidence>
<name>A0A9P0GTI4_PHYSR</name>
<dbReference type="Proteomes" id="UP001153712">
    <property type="component" value="Chromosome 10"/>
</dbReference>
<feature type="domain" description="FLYWCH-type" evidence="5">
    <location>
        <begin position="6"/>
        <end position="65"/>
    </location>
</feature>
<organism evidence="6 7">
    <name type="scientific">Phyllotreta striolata</name>
    <name type="common">Striped flea beetle</name>
    <name type="synonym">Crioceris striolata</name>
    <dbReference type="NCBI Taxonomy" id="444603"/>
    <lineage>
        <taxon>Eukaryota</taxon>
        <taxon>Metazoa</taxon>
        <taxon>Ecdysozoa</taxon>
        <taxon>Arthropoda</taxon>
        <taxon>Hexapoda</taxon>
        <taxon>Insecta</taxon>
        <taxon>Pterygota</taxon>
        <taxon>Neoptera</taxon>
        <taxon>Endopterygota</taxon>
        <taxon>Coleoptera</taxon>
        <taxon>Polyphaga</taxon>
        <taxon>Cucujiformia</taxon>
        <taxon>Chrysomeloidea</taxon>
        <taxon>Chrysomelidae</taxon>
        <taxon>Galerucinae</taxon>
        <taxon>Alticini</taxon>
        <taxon>Phyllotreta</taxon>
    </lineage>
</organism>
<evidence type="ECO:0000256" key="2">
    <source>
        <dbReference type="ARBA" id="ARBA00022771"/>
    </source>
</evidence>
<evidence type="ECO:0000259" key="5">
    <source>
        <dbReference type="Pfam" id="PF04500"/>
    </source>
</evidence>
<sequence>METMLSERGKLILVYKNYKYYVGRVLKRTGENSWRCFKKRCKAQIYTLGGREEPIFSRTSGTHNHDSDSEAVLNRQKISNTVKRKATDDTSDRPSKIINREVSENVLRSITVKDIKYIRDNFNREKKIKKCATNTP</sequence>
<protein>
    <recommendedName>
        <fullName evidence="5">FLYWCH-type domain-containing protein</fullName>
    </recommendedName>
</protein>
<accession>A0A9P0GTI4</accession>
<reference evidence="6" key="1">
    <citation type="submission" date="2022-01" db="EMBL/GenBank/DDBJ databases">
        <authorList>
            <person name="King R."/>
        </authorList>
    </citation>
    <scope>NUCLEOTIDE SEQUENCE</scope>
</reference>
<keyword evidence="7" id="KW-1185">Reference proteome</keyword>
<dbReference type="EMBL" id="OU900103">
    <property type="protein sequence ID" value="CAH1158483.1"/>
    <property type="molecule type" value="Genomic_DNA"/>
</dbReference>
<evidence type="ECO:0000256" key="4">
    <source>
        <dbReference type="SAM" id="MobiDB-lite"/>
    </source>
</evidence>
<keyword evidence="1" id="KW-0479">Metal-binding</keyword>
<dbReference type="OrthoDB" id="6607069at2759"/>
<evidence type="ECO:0000313" key="7">
    <source>
        <dbReference type="Proteomes" id="UP001153712"/>
    </source>
</evidence>
<dbReference type="AlphaFoldDB" id="A0A9P0GTI4"/>
<dbReference type="Pfam" id="PF04500">
    <property type="entry name" value="FLYWCH"/>
    <property type="match status" value="1"/>
</dbReference>
<dbReference type="InterPro" id="IPR007588">
    <property type="entry name" value="Znf_FLYWCH"/>
</dbReference>
<keyword evidence="2" id="KW-0863">Zinc-finger</keyword>
<feature type="compositionally biased region" description="Basic and acidic residues" evidence="4">
    <location>
        <begin position="85"/>
        <end position="96"/>
    </location>
</feature>
<dbReference type="GO" id="GO:0008270">
    <property type="term" value="F:zinc ion binding"/>
    <property type="evidence" value="ECO:0007669"/>
    <property type="project" value="UniProtKB-KW"/>
</dbReference>
<keyword evidence="3" id="KW-0862">Zinc</keyword>
<feature type="region of interest" description="Disordered" evidence="4">
    <location>
        <begin position="54"/>
        <end position="96"/>
    </location>
</feature>
<evidence type="ECO:0000256" key="3">
    <source>
        <dbReference type="ARBA" id="ARBA00022833"/>
    </source>
</evidence>
<dbReference type="Gene3D" id="2.20.25.240">
    <property type="match status" value="1"/>
</dbReference>
<gene>
    <name evidence="6" type="ORF">PHYEVI_LOCUS1693</name>
</gene>
<evidence type="ECO:0000256" key="1">
    <source>
        <dbReference type="ARBA" id="ARBA00022723"/>
    </source>
</evidence>